<dbReference type="SUPFAM" id="SSF56815">
    <property type="entry name" value="Sec1/munc18-like (SM) proteins"/>
    <property type="match status" value="1"/>
</dbReference>
<evidence type="ECO:0000313" key="3">
    <source>
        <dbReference type="Proteomes" id="UP000291020"/>
    </source>
</evidence>
<dbReference type="Proteomes" id="UP000291020">
    <property type="component" value="Unassembled WGS sequence"/>
</dbReference>
<reference evidence="3" key="1">
    <citation type="journal article" date="2017" name="PLoS ONE">
        <title>The Agassiz's desert tortoise genome provides a resource for the conservation of a threatened species.</title>
        <authorList>
            <person name="Tollis M."/>
            <person name="DeNardo D.F."/>
            <person name="Cornelius J.A."/>
            <person name="Dolby G.A."/>
            <person name="Edwards T."/>
            <person name="Henen B.T."/>
            <person name="Karl A.E."/>
            <person name="Murphy R.W."/>
            <person name="Kusumi K."/>
        </authorList>
    </citation>
    <scope>NUCLEOTIDE SEQUENCE [LARGE SCALE GENOMIC DNA]</scope>
</reference>
<evidence type="ECO:0000256" key="1">
    <source>
        <dbReference type="SAM" id="MobiDB-lite"/>
    </source>
</evidence>
<dbReference type="Gene3D" id="3.40.50.2060">
    <property type="match status" value="1"/>
</dbReference>
<dbReference type="InterPro" id="IPR036045">
    <property type="entry name" value="Sec1-like_sf"/>
</dbReference>
<proteinExistence type="predicted"/>
<dbReference type="AlphaFoldDB" id="A0A452GXX9"/>
<sequence length="63" mass="6989">LSIVFCSMKKEREWKVLTMDHPSTRILSSCCKMSDIVDEGITQGRSSGLGQVDREQGRARGSS</sequence>
<accession>A0A452GXX9</accession>
<dbReference type="InterPro" id="IPR043154">
    <property type="entry name" value="Sec-1-like_dom1"/>
</dbReference>
<name>A0A452GXX9_9SAUR</name>
<organism evidence="2 3">
    <name type="scientific">Gopherus agassizii</name>
    <name type="common">Agassiz's desert tortoise</name>
    <dbReference type="NCBI Taxonomy" id="38772"/>
    <lineage>
        <taxon>Eukaryota</taxon>
        <taxon>Metazoa</taxon>
        <taxon>Chordata</taxon>
        <taxon>Craniata</taxon>
        <taxon>Vertebrata</taxon>
        <taxon>Euteleostomi</taxon>
        <taxon>Archelosauria</taxon>
        <taxon>Testudinata</taxon>
        <taxon>Testudines</taxon>
        <taxon>Cryptodira</taxon>
        <taxon>Durocryptodira</taxon>
        <taxon>Testudinoidea</taxon>
        <taxon>Testudinidae</taxon>
        <taxon>Gopherus</taxon>
    </lineage>
</organism>
<reference evidence="2" key="2">
    <citation type="submission" date="2025-08" db="UniProtKB">
        <authorList>
            <consortium name="Ensembl"/>
        </authorList>
    </citation>
    <scope>IDENTIFICATION</scope>
</reference>
<feature type="region of interest" description="Disordered" evidence="1">
    <location>
        <begin position="41"/>
        <end position="63"/>
    </location>
</feature>
<keyword evidence="3" id="KW-1185">Reference proteome</keyword>
<dbReference type="STRING" id="38772.ENSGAGP00000006899"/>
<evidence type="ECO:0000313" key="2">
    <source>
        <dbReference type="Ensembl" id="ENSGAGP00000006899.1"/>
    </source>
</evidence>
<dbReference type="Ensembl" id="ENSGAGT00000008001.1">
    <property type="protein sequence ID" value="ENSGAGP00000006899.1"/>
    <property type="gene ID" value="ENSGAGG00000005561.1"/>
</dbReference>
<reference evidence="2" key="3">
    <citation type="submission" date="2025-09" db="UniProtKB">
        <authorList>
            <consortium name="Ensembl"/>
        </authorList>
    </citation>
    <scope>IDENTIFICATION</scope>
</reference>
<protein>
    <submittedName>
        <fullName evidence="2">Uncharacterized protein</fullName>
    </submittedName>
</protein>
<feature type="compositionally biased region" description="Basic and acidic residues" evidence="1">
    <location>
        <begin position="52"/>
        <end position="63"/>
    </location>
</feature>